<dbReference type="GO" id="GO:0016491">
    <property type="term" value="F:oxidoreductase activity"/>
    <property type="evidence" value="ECO:0007669"/>
    <property type="project" value="UniProtKB-KW"/>
</dbReference>
<dbReference type="PRINTS" id="PR00081">
    <property type="entry name" value="GDHRDH"/>
</dbReference>
<dbReference type="AlphaFoldDB" id="J4GVG7"/>
<dbReference type="STRING" id="599839.J4GVG7"/>
<gene>
    <name evidence="3" type="ORF">FIBRA_07701</name>
</gene>
<dbReference type="Pfam" id="PF00106">
    <property type="entry name" value="adh_short"/>
    <property type="match status" value="1"/>
</dbReference>
<dbReference type="Proteomes" id="UP000006352">
    <property type="component" value="Unassembled WGS sequence"/>
</dbReference>
<dbReference type="SUPFAM" id="SSF51735">
    <property type="entry name" value="NAD(P)-binding Rossmann-fold domains"/>
    <property type="match status" value="1"/>
</dbReference>
<organism evidence="3 4">
    <name type="scientific">Fibroporia radiculosa</name>
    <dbReference type="NCBI Taxonomy" id="599839"/>
    <lineage>
        <taxon>Eukaryota</taxon>
        <taxon>Fungi</taxon>
        <taxon>Dikarya</taxon>
        <taxon>Basidiomycota</taxon>
        <taxon>Agaricomycotina</taxon>
        <taxon>Agaricomycetes</taxon>
        <taxon>Polyporales</taxon>
        <taxon>Fibroporiaceae</taxon>
        <taxon>Fibroporia</taxon>
    </lineage>
</organism>
<name>J4GVG7_9APHY</name>
<dbReference type="PANTHER" id="PTHR43976:SF16">
    <property type="entry name" value="SHORT-CHAIN DEHYDROGENASE_REDUCTASE FAMILY PROTEIN"/>
    <property type="match status" value="1"/>
</dbReference>
<dbReference type="InParanoid" id="J4GVG7"/>
<proteinExistence type="inferred from homology"/>
<dbReference type="InterPro" id="IPR002347">
    <property type="entry name" value="SDR_fam"/>
</dbReference>
<dbReference type="GeneID" id="24100391"/>
<accession>J4GVG7</accession>
<evidence type="ECO:0000256" key="2">
    <source>
        <dbReference type="ARBA" id="ARBA00023002"/>
    </source>
</evidence>
<dbReference type="HOGENOM" id="CLU_010194_2_9_1"/>
<dbReference type="InterPro" id="IPR051911">
    <property type="entry name" value="SDR_oxidoreductase"/>
</dbReference>
<keyword evidence="2" id="KW-0560">Oxidoreductase</keyword>
<dbReference type="PANTHER" id="PTHR43976">
    <property type="entry name" value="SHORT CHAIN DEHYDROGENASE"/>
    <property type="match status" value="1"/>
</dbReference>
<evidence type="ECO:0000256" key="1">
    <source>
        <dbReference type="ARBA" id="ARBA00006484"/>
    </source>
</evidence>
<keyword evidence="4" id="KW-1185">Reference proteome</keyword>
<comment type="similarity">
    <text evidence="1">Belongs to the short-chain dehydrogenases/reductases (SDR) family.</text>
</comment>
<dbReference type="EMBL" id="HE797192">
    <property type="protein sequence ID" value="CCM05480.1"/>
    <property type="molecule type" value="Genomic_DNA"/>
</dbReference>
<dbReference type="Gene3D" id="3.40.50.720">
    <property type="entry name" value="NAD(P)-binding Rossmann-like Domain"/>
    <property type="match status" value="1"/>
</dbReference>
<dbReference type="RefSeq" id="XP_012184763.1">
    <property type="nucleotide sequence ID" value="XM_012329373.1"/>
</dbReference>
<sequence length="281" mass="31094">MDGAKSVWLITGTTSGLGKRLVASVLARGDYVVAAERRLNRRSLELSLSEDDRGRLRWLELDMDSDLQTVQGRVDEALGVWGRIDVLVNNAGSALPSTLEEGGSAAAIEQFQTNVFGTLNVTNSILPHMRQRRFGTIIFVGSRMGWKCDIPVTFAETYAAELRPFGIRVLIAIPGEFRVEGGIANSPCVSRQDIRDYDQVRVRVLPELAAKAEVRGDPVKGMSLLVDAVKGEGKAQGKEWADYFVLGRTAYATVREKCWHLLKSLDAWQDVAEDLDFDHDE</sequence>
<dbReference type="InterPro" id="IPR036291">
    <property type="entry name" value="NAD(P)-bd_dom_sf"/>
</dbReference>
<dbReference type="OrthoDB" id="1274115at2759"/>
<protein>
    <submittedName>
        <fullName evidence="3">Uncharacterized protein</fullName>
    </submittedName>
</protein>
<reference evidence="3 4" key="1">
    <citation type="journal article" date="2012" name="Appl. Environ. Microbiol.">
        <title>Short-read sequencing for genomic analysis of the brown rot fungus Fibroporia radiculosa.</title>
        <authorList>
            <person name="Tang J.D."/>
            <person name="Perkins A.D."/>
            <person name="Sonstegard T.S."/>
            <person name="Schroeder S.G."/>
            <person name="Burgess S.C."/>
            <person name="Diehl S.V."/>
        </authorList>
    </citation>
    <scope>NUCLEOTIDE SEQUENCE [LARGE SCALE GENOMIC DNA]</scope>
    <source>
        <strain evidence="3 4">TFFH 294</strain>
    </source>
</reference>
<evidence type="ECO:0000313" key="4">
    <source>
        <dbReference type="Proteomes" id="UP000006352"/>
    </source>
</evidence>
<evidence type="ECO:0000313" key="3">
    <source>
        <dbReference type="EMBL" id="CCM05480.1"/>
    </source>
</evidence>